<dbReference type="AlphaFoldDB" id="A0A1Y4QXJ2"/>
<reference evidence="7" key="1">
    <citation type="submission" date="2017-04" db="EMBL/GenBank/DDBJ databases">
        <title>Function of individual gut microbiota members based on whole genome sequencing of pure cultures obtained from chicken caecum.</title>
        <authorList>
            <person name="Medvecky M."/>
            <person name="Cejkova D."/>
            <person name="Polansky O."/>
            <person name="Karasova D."/>
            <person name="Kubasova T."/>
            <person name="Cizek A."/>
            <person name="Rychlik I."/>
        </authorList>
    </citation>
    <scope>NUCLEOTIDE SEQUENCE [LARGE SCALE GENOMIC DNA]</scope>
    <source>
        <strain evidence="7">An144</strain>
    </source>
</reference>
<dbReference type="SUPFAM" id="SSF52096">
    <property type="entry name" value="ClpP/crotonase"/>
    <property type="match status" value="1"/>
</dbReference>
<dbReference type="EMBL" id="NFLC01000020">
    <property type="protein sequence ID" value="OUQ09601.1"/>
    <property type="molecule type" value="Genomic_DNA"/>
</dbReference>
<keyword evidence="3" id="KW-0378">Hydrolase</keyword>
<sequence length="338" mass="36768">MNTRRWIAVLIAIGVALISLTGIAINSVNDSQEEALSSLLSSQESLKESIITPGDSSQKIAKITIDGVIADTQDNNLFSSSGYNHQQTLEMIKKIDNDDTVKAVLLEVNSPGGGVYESSELAKALQKLQAHHKPIYVNMKNMAASGGYYISAAADKIYASEETVTGSIGVIMSGMNYASLLDKLGVKDQTYKSGALKDMGSSTRVTTPEEAKVMQEHVDRAYSRFVDVVSKGRKMDIETVKKLADGRIYDGLQAKENGLVDEIGFEEDCLADLQNKYDLKDAQVIEYTTNTPNFLASWLNQAKTNLLKPQASTEDAVKAIVQAIGTPQAPKAMYYYGE</sequence>
<dbReference type="InterPro" id="IPR029045">
    <property type="entry name" value="ClpP/crotonase-like_dom_sf"/>
</dbReference>
<dbReference type="GO" id="GO:0008236">
    <property type="term" value="F:serine-type peptidase activity"/>
    <property type="evidence" value="ECO:0007669"/>
    <property type="project" value="UniProtKB-KW"/>
</dbReference>
<evidence type="ECO:0000313" key="7">
    <source>
        <dbReference type="Proteomes" id="UP000196074"/>
    </source>
</evidence>
<accession>A0A1Y4QXJ2</accession>
<keyword evidence="2" id="KW-0645">Protease</keyword>
<comment type="similarity">
    <text evidence="1">Belongs to the peptidase S49 family.</text>
</comment>
<dbReference type="InterPro" id="IPR002142">
    <property type="entry name" value="Peptidase_S49"/>
</dbReference>
<dbReference type="NCBIfam" id="TIGR00706">
    <property type="entry name" value="SppA_dom"/>
    <property type="match status" value="1"/>
</dbReference>
<dbReference type="GO" id="GO:0006508">
    <property type="term" value="P:proteolysis"/>
    <property type="evidence" value="ECO:0007669"/>
    <property type="project" value="UniProtKB-KW"/>
</dbReference>
<dbReference type="InterPro" id="IPR047272">
    <property type="entry name" value="S49_SppA_C"/>
</dbReference>
<comment type="caution">
    <text evidence="6">The sequence shown here is derived from an EMBL/GenBank/DDBJ whole genome shotgun (WGS) entry which is preliminary data.</text>
</comment>
<proteinExistence type="inferred from homology"/>
<name>A0A1Y4QXJ2_9ENTE</name>
<evidence type="ECO:0000256" key="2">
    <source>
        <dbReference type="ARBA" id="ARBA00022670"/>
    </source>
</evidence>
<dbReference type="Proteomes" id="UP000196074">
    <property type="component" value="Unassembled WGS sequence"/>
</dbReference>
<evidence type="ECO:0000256" key="1">
    <source>
        <dbReference type="ARBA" id="ARBA00008683"/>
    </source>
</evidence>
<dbReference type="Pfam" id="PF01343">
    <property type="entry name" value="Peptidase_S49"/>
    <property type="match status" value="1"/>
</dbReference>
<feature type="domain" description="Peptidase S49" evidence="5">
    <location>
        <begin position="129"/>
        <end position="279"/>
    </location>
</feature>
<dbReference type="RefSeq" id="WP_087215649.1">
    <property type="nucleotide sequence ID" value="NZ_JAKYKU010000144.1"/>
</dbReference>
<organism evidence="6 7">
    <name type="scientific">Enterococcus cecorum</name>
    <dbReference type="NCBI Taxonomy" id="44008"/>
    <lineage>
        <taxon>Bacteria</taxon>
        <taxon>Bacillati</taxon>
        <taxon>Bacillota</taxon>
        <taxon>Bacilli</taxon>
        <taxon>Lactobacillales</taxon>
        <taxon>Enterococcaceae</taxon>
        <taxon>Enterococcus</taxon>
    </lineage>
</organism>
<evidence type="ECO:0000313" key="6">
    <source>
        <dbReference type="EMBL" id="OUQ09601.1"/>
    </source>
</evidence>
<dbReference type="PANTHER" id="PTHR42987:SF7">
    <property type="entry name" value="SIGNAL PEPTIDE PEPTIDASE SPPA-RELATED"/>
    <property type="match status" value="1"/>
</dbReference>
<gene>
    <name evidence="6" type="ORF">B5E88_09575</name>
</gene>
<dbReference type="PANTHER" id="PTHR42987">
    <property type="entry name" value="PEPTIDASE S49"/>
    <property type="match status" value="1"/>
</dbReference>
<dbReference type="Gene3D" id="3.90.226.10">
    <property type="entry name" value="2-enoyl-CoA Hydratase, Chain A, domain 1"/>
    <property type="match status" value="2"/>
</dbReference>
<evidence type="ECO:0000256" key="4">
    <source>
        <dbReference type="ARBA" id="ARBA00022825"/>
    </source>
</evidence>
<dbReference type="CDD" id="cd07023">
    <property type="entry name" value="S49_Sppa_N_C"/>
    <property type="match status" value="1"/>
</dbReference>
<keyword evidence="4" id="KW-0720">Serine protease</keyword>
<protein>
    <submittedName>
        <fullName evidence="6">Signal peptide peptidase SppA</fullName>
    </submittedName>
</protein>
<evidence type="ECO:0000259" key="5">
    <source>
        <dbReference type="Pfam" id="PF01343"/>
    </source>
</evidence>
<dbReference type="InterPro" id="IPR004635">
    <property type="entry name" value="Pept_S49_SppA"/>
</dbReference>
<evidence type="ECO:0000256" key="3">
    <source>
        <dbReference type="ARBA" id="ARBA00022801"/>
    </source>
</evidence>